<dbReference type="Proteomes" id="UP000823775">
    <property type="component" value="Unassembled WGS sequence"/>
</dbReference>
<feature type="compositionally biased region" description="Basic and acidic residues" evidence="1">
    <location>
        <begin position="71"/>
        <end position="90"/>
    </location>
</feature>
<reference evidence="2 3" key="1">
    <citation type="journal article" date="2021" name="BMC Genomics">
        <title>Datura genome reveals duplications of psychoactive alkaloid biosynthetic genes and high mutation rate following tissue culture.</title>
        <authorList>
            <person name="Rajewski A."/>
            <person name="Carter-House D."/>
            <person name="Stajich J."/>
            <person name="Litt A."/>
        </authorList>
    </citation>
    <scope>NUCLEOTIDE SEQUENCE [LARGE SCALE GENOMIC DNA]</scope>
    <source>
        <strain evidence="2">AR-01</strain>
    </source>
</reference>
<organism evidence="2 3">
    <name type="scientific">Datura stramonium</name>
    <name type="common">Jimsonweed</name>
    <name type="synonym">Common thornapple</name>
    <dbReference type="NCBI Taxonomy" id="4076"/>
    <lineage>
        <taxon>Eukaryota</taxon>
        <taxon>Viridiplantae</taxon>
        <taxon>Streptophyta</taxon>
        <taxon>Embryophyta</taxon>
        <taxon>Tracheophyta</taxon>
        <taxon>Spermatophyta</taxon>
        <taxon>Magnoliopsida</taxon>
        <taxon>eudicotyledons</taxon>
        <taxon>Gunneridae</taxon>
        <taxon>Pentapetalae</taxon>
        <taxon>asterids</taxon>
        <taxon>lamiids</taxon>
        <taxon>Solanales</taxon>
        <taxon>Solanaceae</taxon>
        <taxon>Solanoideae</taxon>
        <taxon>Datureae</taxon>
        <taxon>Datura</taxon>
    </lineage>
</organism>
<feature type="region of interest" description="Disordered" evidence="1">
    <location>
        <begin position="1"/>
        <end position="51"/>
    </location>
</feature>
<comment type="caution">
    <text evidence="2">The sequence shown here is derived from an EMBL/GenBank/DDBJ whole genome shotgun (WGS) entry which is preliminary data.</text>
</comment>
<dbReference type="EMBL" id="JACEIK010001598">
    <property type="protein sequence ID" value="MCD7470710.1"/>
    <property type="molecule type" value="Genomic_DNA"/>
</dbReference>
<gene>
    <name evidence="2" type="ORF">HAX54_010735</name>
</gene>
<proteinExistence type="predicted"/>
<evidence type="ECO:0000313" key="3">
    <source>
        <dbReference type="Proteomes" id="UP000823775"/>
    </source>
</evidence>
<evidence type="ECO:0000313" key="2">
    <source>
        <dbReference type="EMBL" id="MCD7470710.1"/>
    </source>
</evidence>
<feature type="compositionally biased region" description="Basic and acidic residues" evidence="1">
    <location>
        <begin position="9"/>
        <end position="47"/>
    </location>
</feature>
<accession>A0ABS8TIN8</accession>
<keyword evidence="3" id="KW-1185">Reference proteome</keyword>
<name>A0ABS8TIN8_DATST</name>
<feature type="region of interest" description="Disordered" evidence="1">
    <location>
        <begin position="63"/>
        <end position="90"/>
    </location>
</feature>
<protein>
    <submittedName>
        <fullName evidence="2">Uncharacterized protein</fullName>
    </submittedName>
</protein>
<sequence>MADTMLKALADKTADGPRSTKIDGPEATKINEEKDVLDQESENKPTEEAPVEEYVNMADNIAHPDDVEEVPADKAAEKNQPEFRNETLTY</sequence>
<evidence type="ECO:0000256" key="1">
    <source>
        <dbReference type="SAM" id="MobiDB-lite"/>
    </source>
</evidence>